<evidence type="ECO:0000256" key="1">
    <source>
        <dbReference type="ARBA" id="ARBA00008056"/>
    </source>
</evidence>
<evidence type="ECO:0000256" key="2">
    <source>
        <dbReference type="RuleBase" id="RU003682"/>
    </source>
</evidence>
<dbReference type="PANTHER" id="PTHR47990">
    <property type="entry name" value="2-OXOGLUTARATE (2OG) AND FE(II)-DEPENDENT OXYGENASE SUPERFAMILY PROTEIN-RELATED"/>
    <property type="match status" value="1"/>
</dbReference>
<accession>A0A135SUL3</accession>
<dbReference type="Pfam" id="PF14226">
    <property type="entry name" value="DIOX_N"/>
    <property type="match status" value="1"/>
</dbReference>
<protein>
    <recommendedName>
        <fullName evidence="3">Fe2OG dioxygenase domain-containing protein</fullName>
    </recommendedName>
</protein>
<evidence type="ECO:0000313" key="5">
    <source>
        <dbReference type="Proteomes" id="UP000070328"/>
    </source>
</evidence>
<dbReference type="InterPro" id="IPR026992">
    <property type="entry name" value="DIOX_N"/>
</dbReference>
<keyword evidence="2" id="KW-0408">Iron</keyword>
<dbReference type="Pfam" id="PF03171">
    <property type="entry name" value="2OG-FeII_Oxy"/>
    <property type="match status" value="1"/>
</dbReference>
<dbReference type="PROSITE" id="PS51471">
    <property type="entry name" value="FE2OG_OXY"/>
    <property type="match status" value="1"/>
</dbReference>
<dbReference type="GO" id="GO:0044283">
    <property type="term" value="P:small molecule biosynthetic process"/>
    <property type="evidence" value="ECO:0007669"/>
    <property type="project" value="UniProtKB-ARBA"/>
</dbReference>
<comment type="caution">
    <text evidence="4">The sequence shown here is derived from an EMBL/GenBank/DDBJ whole genome shotgun (WGS) entry which is preliminary data.</text>
</comment>
<dbReference type="InterPro" id="IPR044861">
    <property type="entry name" value="IPNS-like_FE2OG_OXY"/>
</dbReference>
<evidence type="ECO:0000313" key="4">
    <source>
        <dbReference type="EMBL" id="KXH39604.1"/>
    </source>
</evidence>
<evidence type="ECO:0000259" key="3">
    <source>
        <dbReference type="PROSITE" id="PS51471"/>
    </source>
</evidence>
<dbReference type="InterPro" id="IPR027443">
    <property type="entry name" value="IPNS-like_sf"/>
</dbReference>
<reference evidence="4 5" key="1">
    <citation type="submission" date="2014-02" db="EMBL/GenBank/DDBJ databases">
        <title>The genome sequence of Colletotrichum simmondsii CBS122122.</title>
        <authorList>
            <person name="Baroncelli R."/>
            <person name="Thon M.R."/>
        </authorList>
    </citation>
    <scope>NUCLEOTIDE SEQUENCE [LARGE SCALE GENOMIC DNA]</scope>
    <source>
        <strain evidence="4 5">CBS122122</strain>
    </source>
</reference>
<feature type="domain" description="Fe2OG dioxygenase" evidence="3">
    <location>
        <begin position="179"/>
        <end position="311"/>
    </location>
</feature>
<organism evidence="4 5">
    <name type="scientific">Colletotrichum simmondsii</name>
    <dbReference type="NCBI Taxonomy" id="703756"/>
    <lineage>
        <taxon>Eukaryota</taxon>
        <taxon>Fungi</taxon>
        <taxon>Dikarya</taxon>
        <taxon>Ascomycota</taxon>
        <taxon>Pezizomycotina</taxon>
        <taxon>Sordariomycetes</taxon>
        <taxon>Hypocreomycetidae</taxon>
        <taxon>Glomerellales</taxon>
        <taxon>Glomerellaceae</taxon>
        <taxon>Colletotrichum</taxon>
        <taxon>Colletotrichum acutatum species complex</taxon>
    </lineage>
</organism>
<sequence>MGIPLLDFRAYAQGNETERAGFCQDLRQTLATYGFARLRGHNISRATIRELFSQAQRFFALPTAVKAKIAHGPAPNPHRGWTAVGKEKLAELPKLNAARDGERGVNDVRESLDLGSEQDTVTPNLWLPEADLPGFREFMGDFYEQCHSMHLLLLEAVALSFSLNPQCLARQCQKDKTDNPSELRLNHYPATRAASLAVGNKTMRISPHTDFGLITLLFQDSVGGLEVERQELEHRGCYIPVEASASADDDADDDFSSSTMILNVGDCLERWTNGLLPSANHRVTLPPRLKSQPDPDAIAPDRYSVAYFGKPDRQASVCSLPEFLLGEGDVPKFTEAMTAWEYNQSRLLHTY</sequence>
<keyword evidence="2" id="KW-0479">Metal-binding</keyword>
<dbReference type="AlphaFoldDB" id="A0A135SUL3"/>
<keyword evidence="2" id="KW-0560">Oxidoreductase</keyword>
<comment type="similarity">
    <text evidence="1 2">Belongs to the iron/ascorbate-dependent oxidoreductase family.</text>
</comment>
<dbReference type="GO" id="GO:0016491">
    <property type="term" value="F:oxidoreductase activity"/>
    <property type="evidence" value="ECO:0007669"/>
    <property type="project" value="UniProtKB-KW"/>
</dbReference>
<proteinExistence type="inferred from homology"/>
<dbReference type="InterPro" id="IPR005123">
    <property type="entry name" value="Oxoglu/Fe-dep_dioxygenase_dom"/>
</dbReference>
<keyword evidence="5" id="KW-1185">Reference proteome</keyword>
<dbReference type="EMBL" id="JFBX01000393">
    <property type="protein sequence ID" value="KXH39604.1"/>
    <property type="molecule type" value="Genomic_DNA"/>
</dbReference>
<gene>
    <name evidence="4" type="ORF">CSIM01_06659</name>
</gene>
<name>A0A135SUL3_9PEZI</name>
<dbReference type="Proteomes" id="UP000070328">
    <property type="component" value="Unassembled WGS sequence"/>
</dbReference>
<dbReference type="Gene3D" id="2.60.120.330">
    <property type="entry name" value="B-lactam Antibiotic, Isopenicillin N Synthase, Chain"/>
    <property type="match status" value="1"/>
</dbReference>
<dbReference type="InterPro" id="IPR050231">
    <property type="entry name" value="Iron_ascorbate_oxido_reductase"/>
</dbReference>
<dbReference type="SUPFAM" id="SSF51197">
    <property type="entry name" value="Clavaminate synthase-like"/>
    <property type="match status" value="1"/>
</dbReference>
<dbReference type="GO" id="GO:0046872">
    <property type="term" value="F:metal ion binding"/>
    <property type="evidence" value="ECO:0007669"/>
    <property type="project" value="UniProtKB-KW"/>
</dbReference>